<evidence type="ECO:0000313" key="5">
    <source>
        <dbReference type="Proteomes" id="UP000292686"/>
    </source>
</evidence>
<proteinExistence type="predicted"/>
<dbReference type="EMBL" id="SDPM01000003">
    <property type="protein sequence ID" value="RXZ87043.1"/>
    <property type="molecule type" value="Genomic_DNA"/>
</dbReference>
<dbReference type="PROSITE" id="PS51257">
    <property type="entry name" value="PROKAR_LIPOPROTEIN"/>
    <property type="match status" value="1"/>
</dbReference>
<gene>
    <name evidence="3" type="ORF">BJ972_001632</name>
    <name evidence="4" type="ORF">ESP50_08295</name>
</gene>
<reference evidence="3 6" key="2">
    <citation type="submission" date="2020-07" db="EMBL/GenBank/DDBJ databases">
        <title>Sequencing the genomes of 1000 actinobacteria strains.</title>
        <authorList>
            <person name="Klenk H.-P."/>
        </authorList>
    </citation>
    <scope>NUCLEOTIDE SEQUENCE [LARGE SCALE GENOMIC DNA]</scope>
    <source>
        <strain evidence="3 6">DSM 23870</strain>
    </source>
</reference>
<accession>A0A4Q2M9F1</accession>
<protein>
    <submittedName>
        <fullName evidence="3">Spore coat protein CotH</fullName>
    </submittedName>
</protein>
<dbReference type="PANTHER" id="PTHR40050:SF1">
    <property type="entry name" value="INNER SPORE COAT PROTEIN H"/>
    <property type="match status" value="1"/>
</dbReference>
<keyword evidence="5" id="KW-1185">Reference proteome</keyword>
<keyword evidence="3" id="KW-0946">Virion</keyword>
<dbReference type="AlphaFoldDB" id="A0A4Q2M9F1"/>
<evidence type="ECO:0000256" key="2">
    <source>
        <dbReference type="SAM" id="SignalP"/>
    </source>
</evidence>
<dbReference type="RefSeq" id="WP_129173971.1">
    <property type="nucleotide sequence ID" value="NZ_JACCBI010000001.1"/>
</dbReference>
<feature type="signal peptide" evidence="2">
    <location>
        <begin position="1"/>
        <end position="26"/>
    </location>
</feature>
<name>A0A4Q2M9F1_9MICO</name>
<evidence type="ECO:0000313" key="3">
    <source>
        <dbReference type="EMBL" id="NYD67113.1"/>
    </source>
</evidence>
<keyword evidence="2" id="KW-0732">Signal</keyword>
<dbReference type="Proteomes" id="UP000292686">
    <property type="component" value="Unassembled WGS sequence"/>
</dbReference>
<organism evidence="4 5">
    <name type="scientific">Agromyces atrinae</name>
    <dbReference type="NCBI Taxonomy" id="592376"/>
    <lineage>
        <taxon>Bacteria</taxon>
        <taxon>Bacillati</taxon>
        <taxon>Actinomycetota</taxon>
        <taxon>Actinomycetes</taxon>
        <taxon>Micrococcales</taxon>
        <taxon>Microbacteriaceae</taxon>
        <taxon>Agromyces</taxon>
    </lineage>
</organism>
<sequence length="451" mass="46525">MTITTRIRYRAGLLAAGSLLVVGSLAGCTAITPTTDASSTAVSAVDLQTTGDFWDSGTVHTISVELSDDALDEALSTYLDSGEKVWVSGTVTIDGETFENIGLKLKGNSSLRGASVDSDPVTLPWIIRLDEFVDGQNLDGETEFVVRGNSSESSLNEAVALDLLDASGLAAEQAVATRFSVNGSDATLRLVVQNPGEEWVDQVFGTDGLLYKADSRGDYSYRGDDAAAYTDVFTQKAGDDDLTPLIDFLQFINESDDETFAAELGEHLDVESFATYLAFQDLVDNFDDISGPGNNSYLYYDPATGLMEVVNWDLNLAFGSSPGDGGGQEGAGQGGAGQGGAAPGSAAQGGARDGQGGMPVGDDTRGAGAAPGGAAGGMDSSNVLAERFLADPGFSALYDAAVAELQSSLVDSGQASAIIDAWVAVLGDQASDLIGVSTLESEAAGIRAYVE</sequence>
<evidence type="ECO:0000256" key="1">
    <source>
        <dbReference type="SAM" id="MobiDB-lite"/>
    </source>
</evidence>
<dbReference type="InterPro" id="IPR014867">
    <property type="entry name" value="Spore_coat_CotH_CotH2/3/7"/>
</dbReference>
<evidence type="ECO:0000313" key="4">
    <source>
        <dbReference type="EMBL" id="RXZ87043.1"/>
    </source>
</evidence>
<dbReference type="Proteomes" id="UP000581087">
    <property type="component" value="Unassembled WGS sequence"/>
</dbReference>
<comment type="caution">
    <text evidence="4">The sequence shown here is derived from an EMBL/GenBank/DDBJ whole genome shotgun (WGS) entry which is preliminary data.</text>
</comment>
<keyword evidence="3" id="KW-0167">Capsid protein</keyword>
<evidence type="ECO:0000313" key="6">
    <source>
        <dbReference type="Proteomes" id="UP000581087"/>
    </source>
</evidence>
<feature type="region of interest" description="Disordered" evidence="1">
    <location>
        <begin position="321"/>
        <end position="375"/>
    </location>
</feature>
<dbReference type="Pfam" id="PF08757">
    <property type="entry name" value="CotH"/>
    <property type="match status" value="1"/>
</dbReference>
<feature type="compositionally biased region" description="Gly residues" evidence="1">
    <location>
        <begin position="322"/>
        <end position="342"/>
    </location>
</feature>
<feature type="chain" id="PRO_5038305994" evidence="2">
    <location>
        <begin position="27"/>
        <end position="451"/>
    </location>
</feature>
<dbReference type="OrthoDB" id="3280828at2"/>
<dbReference type="EMBL" id="JACCBI010000001">
    <property type="protein sequence ID" value="NYD67113.1"/>
    <property type="molecule type" value="Genomic_DNA"/>
</dbReference>
<reference evidence="4 5" key="1">
    <citation type="submission" date="2019-01" db="EMBL/GenBank/DDBJ databases">
        <title>Agromyces.</title>
        <authorList>
            <person name="Li J."/>
        </authorList>
    </citation>
    <scope>NUCLEOTIDE SEQUENCE [LARGE SCALE GENOMIC DNA]</scope>
    <source>
        <strain evidence="4 5">DSM 23870</strain>
    </source>
</reference>
<dbReference type="PANTHER" id="PTHR40050">
    <property type="entry name" value="INNER SPORE COAT PROTEIN H"/>
    <property type="match status" value="1"/>
</dbReference>